<dbReference type="NCBIfam" id="TIGR04056">
    <property type="entry name" value="OMP_RagA_SusC"/>
    <property type="match status" value="1"/>
</dbReference>
<reference evidence="4" key="1">
    <citation type="journal article" date="2019" name="Int. J. Syst. Evol. Microbiol.">
        <title>The Global Catalogue of Microorganisms (GCM) 10K type strain sequencing project: providing services to taxonomists for standard genome sequencing and annotation.</title>
        <authorList>
            <consortium name="The Broad Institute Genomics Platform"/>
            <consortium name="The Broad Institute Genome Sequencing Center for Infectious Disease"/>
            <person name="Wu L."/>
            <person name="Ma J."/>
        </authorList>
    </citation>
    <scope>NUCLEOTIDE SEQUENCE [LARGE SCALE GENOMIC DNA]</scope>
    <source>
        <strain evidence="4">CECT 8551</strain>
    </source>
</reference>
<dbReference type="InterPro" id="IPR023996">
    <property type="entry name" value="TonB-dep_OMP_SusC/RagA"/>
</dbReference>
<dbReference type="InterPro" id="IPR023997">
    <property type="entry name" value="TonB-dep_OMP_SusC/RagA_CS"/>
</dbReference>
<protein>
    <submittedName>
        <fullName evidence="3">SusC/RagA family TonB-linked outer membrane protein</fullName>
    </submittedName>
</protein>
<dbReference type="Gene3D" id="2.60.40.1120">
    <property type="entry name" value="Carboxypeptidase-like, regulatory domain"/>
    <property type="match status" value="1"/>
</dbReference>
<organism evidence="3 4">
    <name type="scientific">Belliella kenyensis</name>
    <dbReference type="NCBI Taxonomy" id="1472724"/>
    <lineage>
        <taxon>Bacteria</taxon>
        <taxon>Pseudomonadati</taxon>
        <taxon>Bacteroidota</taxon>
        <taxon>Cytophagia</taxon>
        <taxon>Cytophagales</taxon>
        <taxon>Cyclobacteriaceae</taxon>
        <taxon>Belliella</taxon>
    </lineage>
</organism>
<dbReference type="Pfam" id="PF13715">
    <property type="entry name" value="CarbopepD_reg_2"/>
    <property type="match status" value="1"/>
</dbReference>
<sequence length="1036" mass="115002">MLILLQGEVIAQDNQITVKGVVRDRTGETIVGANVILEGTTIGVVTNLDGEFEISAPSNGVLLISFVGYETSKIAIQGRPNINVELKDSESTLDEAVVVGFGMQKKASLVSSITTIRPEELKGPTSNLTNMIAGRVSGMIAFQRSGEPGLDNSQFFIRGLGSFGSGQVSPLILIDGVESSVTDMARLQPDDIEAFSVLKDATASAVYGARGANGVVLINTKSGFSGETKFSFRAENRVSTNTRNFNFADNITYMNLANEASLTRERTAVLPYSQTKIFNTAQGNDPYLYPSNNWIEQLIKPFTINQGYNMSAQGGGEKAKYYIAGTYNIDNGVLNVDPINNFNSNIKLRNYSIRSNINVNLTNSTEAIIRMYGQFDDFNGPVGGGAATFNRAIWSNPVMFPAVYPSEFLPFIEHPLFGGAITGYGSTTLLMNPYAEMVRGYQQYKTSMIQPQVEIKQNLDIITQGLSFRTMGFLKRYARVDVTRQYNPFFYSSRLDPATGRINLSVLNDGSATSVGTPGTEYLDYSPGDRAVNSRTYMESAINYNRTFNEKHAVSGMLITIFNSFEDGNAMTVQSSLPQRNTGVSGRFTYGYDDKYLAEFNFGYNGSERFAQSYRFGFFPSMGFAYRISNESFFEGLKSVVDEMKIRGTMGWVGNDAIGLLNDRFFYLSEVNMNNGTYGATFGDEFGYSRPGISVSRYDNPFVTWERSRQINLGLDFTLFNAFDVIVDAFQQNRYDILQPRSEIGPTMGLMATPFANTGEVMSRGVDLTLSYNKSVGRHSWINFRGNFTYATSKILKFDEVNYPDDVSYLSRVGHPVGQTFGYIAERYFVDDAEVANSPAQFGTYMGGDIKYYDTNGDGVISPLDMVPIGHPTTPEIIYGFGGTYGYRRWDISLFFQGSARSSFFINPQNISPFVINGGAQNGLLSVIADSHWSEENRDLYAFWPRMSSYFVENNNQTSTWWMRNGAFLRLKNVEVGYNAPTQFAEKLKLRSLRVYGSGSNLAVWSNFKMWDPEMGGSGLGYPVQSVYNLGVLLDF</sequence>
<dbReference type="PROSITE" id="PS52016">
    <property type="entry name" value="TONB_DEPENDENT_REC_3"/>
    <property type="match status" value="1"/>
</dbReference>
<dbReference type="PROSITE" id="PS00018">
    <property type="entry name" value="EF_HAND_1"/>
    <property type="match status" value="1"/>
</dbReference>
<dbReference type="InterPro" id="IPR012910">
    <property type="entry name" value="Plug_dom"/>
</dbReference>
<dbReference type="Gene3D" id="2.170.130.10">
    <property type="entry name" value="TonB-dependent receptor, plug domain"/>
    <property type="match status" value="1"/>
</dbReference>
<dbReference type="NCBIfam" id="TIGR04057">
    <property type="entry name" value="SusC_RagA_signa"/>
    <property type="match status" value="1"/>
</dbReference>
<keyword evidence="1" id="KW-1134">Transmembrane beta strand</keyword>
<comment type="caution">
    <text evidence="3">The sequence shown here is derived from an EMBL/GenBank/DDBJ whole genome shotgun (WGS) entry which is preliminary data.</text>
</comment>
<evidence type="ECO:0000259" key="2">
    <source>
        <dbReference type="Pfam" id="PF07715"/>
    </source>
</evidence>
<feature type="domain" description="TonB-dependent receptor plug" evidence="2">
    <location>
        <begin position="106"/>
        <end position="215"/>
    </location>
</feature>
<keyword evidence="4" id="KW-1185">Reference proteome</keyword>
<dbReference type="InterPro" id="IPR018247">
    <property type="entry name" value="EF_Hand_1_Ca_BS"/>
</dbReference>
<dbReference type="InterPro" id="IPR008969">
    <property type="entry name" value="CarboxyPept-like_regulatory"/>
</dbReference>
<keyword evidence="1" id="KW-0813">Transport</keyword>
<dbReference type="EMBL" id="JBHSAV010000003">
    <property type="protein sequence ID" value="MFC3975187.1"/>
    <property type="molecule type" value="Genomic_DNA"/>
</dbReference>
<comment type="subcellular location">
    <subcellularLocation>
        <location evidence="1">Cell outer membrane</location>
        <topology evidence="1">Multi-pass membrane protein</topology>
    </subcellularLocation>
</comment>
<name>A0ABV8EJG0_9BACT</name>
<gene>
    <name evidence="3" type="ORF">ACFOUP_02240</name>
</gene>
<dbReference type="Proteomes" id="UP001595766">
    <property type="component" value="Unassembled WGS sequence"/>
</dbReference>
<evidence type="ECO:0000256" key="1">
    <source>
        <dbReference type="PROSITE-ProRule" id="PRU01360"/>
    </source>
</evidence>
<proteinExistence type="inferred from homology"/>
<dbReference type="InterPro" id="IPR037066">
    <property type="entry name" value="Plug_dom_sf"/>
</dbReference>
<dbReference type="SUPFAM" id="SSF56935">
    <property type="entry name" value="Porins"/>
    <property type="match status" value="1"/>
</dbReference>
<comment type="similarity">
    <text evidence="1">Belongs to the TonB-dependent receptor family.</text>
</comment>
<dbReference type="InterPro" id="IPR039426">
    <property type="entry name" value="TonB-dep_rcpt-like"/>
</dbReference>
<keyword evidence="1" id="KW-0812">Transmembrane</keyword>
<evidence type="ECO:0000313" key="4">
    <source>
        <dbReference type="Proteomes" id="UP001595766"/>
    </source>
</evidence>
<accession>A0ABV8EJG0</accession>
<keyword evidence="1" id="KW-0472">Membrane</keyword>
<dbReference type="RefSeq" id="WP_241292223.1">
    <property type="nucleotide sequence ID" value="NZ_JAKZGR010000003.1"/>
</dbReference>
<dbReference type="SUPFAM" id="SSF49464">
    <property type="entry name" value="Carboxypeptidase regulatory domain-like"/>
    <property type="match status" value="1"/>
</dbReference>
<dbReference type="Pfam" id="PF07715">
    <property type="entry name" value="Plug"/>
    <property type="match status" value="1"/>
</dbReference>
<evidence type="ECO:0000313" key="3">
    <source>
        <dbReference type="EMBL" id="MFC3975187.1"/>
    </source>
</evidence>
<keyword evidence="1" id="KW-0998">Cell outer membrane</keyword>